<dbReference type="EMBL" id="CP039396">
    <property type="protein sequence ID" value="QCD42849.1"/>
    <property type="molecule type" value="Genomic_DNA"/>
</dbReference>
<keyword evidence="5 6" id="KW-0482">Metalloprotease</keyword>
<dbReference type="GO" id="GO:0004222">
    <property type="term" value="F:metalloendopeptidase activity"/>
    <property type="evidence" value="ECO:0007669"/>
    <property type="project" value="InterPro"/>
</dbReference>
<feature type="domain" description="Peptidase M48" evidence="9">
    <location>
        <begin position="77"/>
        <end position="254"/>
    </location>
</feature>
<evidence type="ECO:0000256" key="4">
    <source>
        <dbReference type="ARBA" id="ARBA00022833"/>
    </source>
</evidence>
<evidence type="ECO:0000313" key="11">
    <source>
        <dbReference type="Proteomes" id="UP000297149"/>
    </source>
</evidence>
<dbReference type="InterPro" id="IPR051156">
    <property type="entry name" value="Mito/Outer_Membr_Metalloprot"/>
</dbReference>
<dbReference type="PANTHER" id="PTHR22726:SF8">
    <property type="entry name" value="METALLOPROTEASE YCAL"/>
    <property type="match status" value="1"/>
</dbReference>
<dbReference type="GO" id="GO:0046872">
    <property type="term" value="F:metal ion binding"/>
    <property type="evidence" value="ECO:0007669"/>
    <property type="project" value="UniProtKB-KW"/>
</dbReference>
<evidence type="ECO:0000259" key="9">
    <source>
        <dbReference type="Pfam" id="PF01435"/>
    </source>
</evidence>
<comment type="similarity">
    <text evidence="6">Belongs to the peptidase M48 family.</text>
</comment>
<evidence type="ECO:0000256" key="8">
    <source>
        <dbReference type="SAM" id="SignalP"/>
    </source>
</evidence>
<keyword evidence="3 6" id="KW-0378">Hydrolase</keyword>
<evidence type="ECO:0000313" key="10">
    <source>
        <dbReference type="EMBL" id="QCD42849.1"/>
    </source>
</evidence>
<dbReference type="CDD" id="cd07334">
    <property type="entry name" value="M48C_loiP_like"/>
    <property type="match status" value="1"/>
</dbReference>
<feature type="compositionally biased region" description="Polar residues" evidence="7">
    <location>
        <begin position="262"/>
        <end position="274"/>
    </location>
</feature>
<dbReference type="PANTHER" id="PTHR22726">
    <property type="entry name" value="METALLOENDOPEPTIDASE OMA1"/>
    <property type="match status" value="1"/>
</dbReference>
<gene>
    <name evidence="10" type="ORF">E7747_11460</name>
</gene>
<accession>A0A4P7W475</accession>
<dbReference type="KEGG" id="ddb:E7747_11460"/>
<comment type="cofactor">
    <cofactor evidence="6">
        <name>Zn(2+)</name>
        <dbReference type="ChEBI" id="CHEBI:29105"/>
    </cofactor>
    <text evidence="6">Binds 1 zinc ion per subunit.</text>
</comment>
<dbReference type="Proteomes" id="UP000297149">
    <property type="component" value="Chromosome"/>
</dbReference>
<keyword evidence="1 6" id="KW-0645">Protease</keyword>
<dbReference type="InterPro" id="IPR001915">
    <property type="entry name" value="Peptidase_M48"/>
</dbReference>
<evidence type="ECO:0000256" key="2">
    <source>
        <dbReference type="ARBA" id="ARBA00022723"/>
    </source>
</evidence>
<evidence type="ECO:0000256" key="3">
    <source>
        <dbReference type="ARBA" id="ARBA00022801"/>
    </source>
</evidence>
<proteinExistence type="inferred from homology"/>
<keyword evidence="8" id="KW-0732">Signal</keyword>
<sequence>MKKNLLKSFAVALALSATAIPASAQFDLGRIISAGTKAVQAATLTDAQMAAYVKESVDWMDQNNPVAPEDDPYTVRLRKITENLNDVNGIPLNFKAYKVTDVNAFACADGSVRVFSALMDMMDDDELLGIIGHEIGHVAKHHSKNAFRNALLEDALKDGIASAGGGMAALTESQLMKLSESLLNAKYSQKQESEADDYGYDFLKEHGKNPWGMVDAFEKMQKLEQQSGNSGGYLRQMFSDHPDTAARIEHITERCEADGISRTGTYKTRNNSGKTVRETKPTKKKSAPKTNRTISVTF</sequence>
<dbReference type="AlphaFoldDB" id="A0A4P7W475"/>
<keyword evidence="4 6" id="KW-0862">Zinc</keyword>
<dbReference type="RefSeq" id="WP_136416063.1">
    <property type="nucleotide sequence ID" value="NZ_CAXHQF010000264.1"/>
</dbReference>
<dbReference type="GO" id="GO:0051603">
    <property type="term" value="P:proteolysis involved in protein catabolic process"/>
    <property type="evidence" value="ECO:0007669"/>
    <property type="project" value="TreeGrafter"/>
</dbReference>
<reference evidence="11" key="1">
    <citation type="submission" date="2019-02" db="EMBL/GenBank/DDBJ databases">
        <title>Isolation and identification of novel species under the genus Muribaculum.</title>
        <authorList>
            <person name="Miyake S."/>
            <person name="Ding Y."/>
            <person name="Low A."/>
            <person name="Soh M."/>
            <person name="Seedorf H."/>
        </authorList>
    </citation>
    <scope>NUCLEOTIDE SEQUENCE [LARGE SCALE GENOMIC DNA]</scope>
    <source>
        <strain evidence="11">H5</strain>
    </source>
</reference>
<organism evidence="10 11">
    <name type="scientific">Duncaniella dubosii</name>
    <dbReference type="NCBI Taxonomy" id="2518971"/>
    <lineage>
        <taxon>Bacteria</taxon>
        <taxon>Pseudomonadati</taxon>
        <taxon>Bacteroidota</taxon>
        <taxon>Bacteroidia</taxon>
        <taxon>Bacteroidales</taxon>
        <taxon>Muribaculaceae</taxon>
        <taxon>Duncaniella</taxon>
    </lineage>
</organism>
<feature type="region of interest" description="Disordered" evidence="7">
    <location>
        <begin position="260"/>
        <end position="298"/>
    </location>
</feature>
<evidence type="ECO:0000256" key="1">
    <source>
        <dbReference type="ARBA" id="ARBA00022670"/>
    </source>
</evidence>
<evidence type="ECO:0000256" key="6">
    <source>
        <dbReference type="RuleBase" id="RU003983"/>
    </source>
</evidence>
<feature type="chain" id="PRO_5020802153" evidence="8">
    <location>
        <begin position="25"/>
        <end position="298"/>
    </location>
</feature>
<dbReference type="GO" id="GO:0016020">
    <property type="term" value="C:membrane"/>
    <property type="evidence" value="ECO:0007669"/>
    <property type="project" value="TreeGrafter"/>
</dbReference>
<protein>
    <submittedName>
        <fullName evidence="10">Peptidase</fullName>
    </submittedName>
</protein>
<evidence type="ECO:0000256" key="7">
    <source>
        <dbReference type="SAM" id="MobiDB-lite"/>
    </source>
</evidence>
<keyword evidence="2" id="KW-0479">Metal-binding</keyword>
<name>A0A4P7W475_9BACT</name>
<feature type="signal peptide" evidence="8">
    <location>
        <begin position="1"/>
        <end position="24"/>
    </location>
</feature>
<evidence type="ECO:0000256" key="5">
    <source>
        <dbReference type="ARBA" id="ARBA00023049"/>
    </source>
</evidence>
<dbReference type="Gene3D" id="3.30.2010.10">
    <property type="entry name" value="Metalloproteases ('zincins'), catalytic domain"/>
    <property type="match status" value="1"/>
</dbReference>
<dbReference type="Pfam" id="PF01435">
    <property type="entry name" value="Peptidase_M48"/>
    <property type="match status" value="1"/>
</dbReference>
<keyword evidence="11" id="KW-1185">Reference proteome</keyword>